<organism evidence="2 3">
    <name type="scientific">Nocardia tengchongensis</name>
    <dbReference type="NCBI Taxonomy" id="2055889"/>
    <lineage>
        <taxon>Bacteria</taxon>
        <taxon>Bacillati</taxon>
        <taxon>Actinomycetota</taxon>
        <taxon>Actinomycetes</taxon>
        <taxon>Mycobacteriales</taxon>
        <taxon>Nocardiaceae</taxon>
        <taxon>Nocardia</taxon>
    </lineage>
</organism>
<evidence type="ECO:0000313" key="2">
    <source>
        <dbReference type="EMBL" id="QVI23074.1"/>
    </source>
</evidence>
<keyword evidence="1" id="KW-1133">Transmembrane helix</keyword>
<accession>A0ABX8CT26</accession>
<evidence type="ECO:0000313" key="3">
    <source>
        <dbReference type="Proteomes" id="UP000683310"/>
    </source>
</evidence>
<gene>
    <name evidence="2" type="ORF">KHQ06_09185</name>
</gene>
<dbReference type="RefSeq" id="WP_213559150.1">
    <property type="nucleotide sequence ID" value="NZ_JBHUAW010000535.1"/>
</dbReference>
<dbReference type="Proteomes" id="UP000683310">
    <property type="component" value="Chromosome"/>
</dbReference>
<keyword evidence="1" id="KW-0472">Membrane</keyword>
<dbReference type="EMBL" id="CP074371">
    <property type="protein sequence ID" value="QVI23074.1"/>
    <property type="molecule type" value="Genomic_DNA"/>
</dbReference>
<protein>
    <submittedName>
        <fullName evidence="2">Uncharacterized protein</fullName>
    </submittedName>
</protein>
<sequence length="78" mass="8422">MRWLTVIAEIVLVPVLLVAAVWCWRNGVQTTVFKPQGEVPAFTATRYVGPWLAGCALLAIMSGSVLIDGAARAVRLAR</sequence>
<name>A0ABX8CT26_9NOCA</name>
<proteinExistence type="predicted"/>
<reference evidence="2 3" key="1">
    <citation type="submission" date="2021-04" db="EMBL/GenBank/DDBJ databases">
        <title>Nocardia tengchongensis.</title>
        <authorList>
            <person name="Zhuang k."/>
            <person name="Ran Y."/>
            <person name="Li W."/>
        </authorList>
    </citation>
    <scope>NUCLEOTIDE SEQUENCE [LARGE SCALE GENOMIC DNA]</scope>
    <source>
        <strain evidence="2 3">CFH S0057</strain>
    </source>
</reference>
<evidence type="ECO:0000256" key="1">
    <source>
        <dbReference type="SAM" id="Phobius"/>
    </source>
</evidence>
<keyword evidence="1" id="KW-0812">Transmembrane</keyword>
<keyword evidence="3" id="KW-1185">Reference proteome</keyword>
<feature type="transmembrane region" description="Helical" evidence="1">
    <location>
        <begin position="47"/>
        <end position="71"/>
    </location>
</feature>